<proteinExistence type="predicted"/>
<protein>
    <submittedName>
        <fullName evidence="1">Uncharacterized protein</fullName>
    </submittedName>
</protein>
<dbReference type="KEGG" id="mech:Q9L42_009740"/>
<dbReference type="EMBL" id="CP157743">
    <property type="protein sequence ID" value="XBS22390.1"/>
    <property type="molecule type" value="Genomic_DNA"/>
</dbReference>
<dbReference type="AlphaFoldDB" id="A0AAU7NZ80"/>
<evidence type="ECO:0000313" key="2">
    <source>
        <dbReference type="Proteomes" id="UP001225378"/>
    </source>
</evidence>
<gene>
    <name evidence="1" type="ORF">Q9L42_009740</name>
</gene>
<keyword evidence="2" id="KW-1185">Reference proteome</keyword>
<sequence>MAITLADLLDQLRLSIKRLTSRKPHNPGPESDLQMLARVGRRFALLFFILLFFEDISDFLLESLHVAFELIHVFLEVIELSVEIALEHLFHTSHHESEIIMINALLLGAIYLSYRLARSWPALPRRLQKRFTDAWLHYKNHKIAYWRSLTKAQQIKLTSAYVAGFSLMLFWLTL</sequence>
<organism evidence="1 2">
    <name type="scientific">Methylomarinum roseum</name>
    <dbReference type="NCBI Taxonomy" id="3067653"/>
    <lineage>
        <taxon>Bacteria</taxon>
        <taxon>Pseudomonadati</taxon>
        <taxon>Pseudomonadota</taxon>
        <taxon>Gammaproteobacteria</taxon>
        <taxon>Methylococcales</taxon>
        <taxon>Methylococcaceae</taxon>
        <taxon>Methylomarinum</taxon>
    </lineage>
</organism>
<dbReference type="Proteomes" id="UP001225378">
    <property type="component" value="Chromosome"/>
</dbReference>
<evidence type="ECO:0000313" key="1">
    <source>
        <dbReference type="EMBL" id="XBS22390.1"/>
    </source>
</evidence>
<name>A0AAU7NZ80_9GAMM</name>
<dbReference type="RefSeq" id="WP_305908630.1">
    <property type="nucleotide sequence ID" value="NZ_CP157743.1"/>
</dbReference>
<reference evidence="1 2" key="1">
    <citation type="journal article" date="2024" name="Microbiology">
        <title>Methylomarinum rosea sp. nov., a novel halophilic methanotrophic bacterium from the hypersaline Lake Elton.</title>
        <authorList>
            <person name="Suleimanov R.Z."/>
            <person name="Oshkin I.Y."/>
            <person name="Danilova O.V."/>
            <person name="Suzina N.E."/>
            <person name="Dedysh S.N."/>
        </authorList>
    </citation>
    <scope>NUCLEOTIDE SEQUENCE [LARGE SCALE GENOMIC DNA]</scope>
    <source>
        <strain evidence="1 2">Ch1-1</strain>
    </source>
</reference>
<accession>A0AAU7NZ80</accession>